<evidence type="ECO:0000256" key="1">
    <source>
        <dbReference type="ARBA" id="ARBA00004162"/>
    </source>
</evidence>
<evidence type="ECO:0000256" key="4">
    <source>
        <dbReference type="ARBA" id="ARBA00022989"/>
    </source>
</evidence>
<dbReference type="AlphaFoldDB" id="A0A5D4TLX5"/>
<evidence type="ECO:0000256" key="5">
    <source>
        <dbReference type="ARBA" id="ARBA00023136"/>
    </source>
</evidence>
<evidence type="ECO:0000259" key="9">
    <source>
        <dbReference type="Pfam" id="PF22819"/>
    </source>
</evidence>
<dbReference type="InterPro" id="IPR054529">
    <property type="entry name" value="TcaA_2nd"/>
</dbReference>
<dbReference type="PANTHER" id="PTHR40038:SF1">
    <property type="entry name" value="MEMBRANE-ASSOCIATED PROTEIN TCAA"/>
    <property type="match status" value="1"/>
</dbReference>
<dbReference type="PANTHER" id="PTHR40038">
    <property type="entry name" value="MEMBRANE-ASSOCIATED PROTEIN TCAA"/>
    <property type="match status" value="1"/>
</dbReference>
<dbReference type="InterPro" id="IPR026870">
    <property type="entry name" value="Zinc_ribbon_dom"/>
</dbReference>
<dbReference type="GO" id="GO:0005886">
    <property type="term" value="C:plasma membrane"/>
    <property type="evidence" value="ECO:0007669"/>
    <property type="project" value="UniProtKB-SubCell"/>
</dbReference>
<dbReference type="OrthoDB" id="1682769at2"/>
<evidence type="ECO:0000256" key="6">
    <source>
        <dbReference type="SAM" id="MobiDB-lite"/>
    </source>
</evidence>
<proteinExistence type="predicted"/>
<dbReference type="Pfam" id="PF13240">
    <property type="entry name" value="Zn_Ribbon_1"/>
    <property type="match status" value="1"/>
</dbReference>
<evidence type="ECO:0000313" key="12">
    <source>
        <dbReference type="Proteomes" id="UP000325054"/>
    </source>
</evidence>
<dbReference type="InterPro" id="IPR054530">
    <property type="entry name" value="TcaA_4th"/>
</dbReference>
<evidence type="ECO:0000256" key="2">
    <source>
        <dbReference type="ARBA" id="ARBA00022475"/>
    </source>
</evidence>
<dbReference type="RefSeq" id="WP_148992507.1">
    <property type="nucleotide sequence ID" value="NZ_VTEW01000015.1"/>
</dbReference>
<evidence type="ECO:0000256" key="3">
    <source>
        <dbReference type="ARBA" id="ARBA00022692"/>
    </source>
</evidence>
<feature type="domain" description="TcaA 4th" evidence="10">
    <location>
        <begin position="258"/>
        <end position="329"/>
    </location>
</feature>
<keyword evidence="3" id="KW-0812">Transmembrane</keyword>
<comment type="subcellular location">
    <subcellularLocation>
        <location evidence="1">Cell membrane</location>
        <topology evidence="1">Single-pass membrane protein</topology>
    </subcellularLocation>
</comment>
<dbReference type="Proteomes" id="UP000325054">
    <property type="component" value="Unassembled WGS sequence"/>
</dbReference>
<dbReference type="EMBL" id="VTEW01000015">
    <property type="protein sequence ID" value="TYS75808.1"/>
    <property type="molecule type" value="Genomic_DNA"/>
</dbReference>
<protein>
    <submittedName>
        <fullName evidence="11">Zinc-ribbon domain-containing protein</fullName>
    </submittedName>
</protein>
<dbReference type="Pfam" id="PF22820">
    <property type="entry name" value="TcaA_3rd_4th"/>
    <property type="match status" value="1"/>
</dbReference>
<feature type="domain" description="TcaA protein NTF2-like" evidence="9">
    <location>
        <begin position="348"/>
        <end position="459"/>
    </location>
</feature>
<feature type="domain" description="TcaA second" evidence="8">
    <location>
        <begin position="83"/>
        <end position="182"/>
    </location>
</feature>
<accession>A0A5D4TLX5</accession>
<evidence type="ECO:0000259" key="8">
    <source>
        <dbReference type="Pfam" id="PF22813"/>
    </source>
</evidence>
<feature type="domain" description="Zinc-ribbon" evidence="7">
    <location>
        <begin position="3"/>
        <end position="24"/>
    </location>
</feature>
<evidence type="ECO:0000313" key="11">
    <source>
        <dbReference type="EMBL" id="TYS75808.1"/>
    </source>
</evidence>
<feature type="region of interest" description="Disordered" evidence="6">
    <location>
        <begin position="32"/>
        <end position="51"/>
    </location>
</feature>
<keyword evidence="4" id="KW-1133">Transmembrane helix</keyword>
<sequence length="464" mass="52051">MKFCKNCGNELKPGQGFCTKCGHKQEEVRAANPSAYPAKHHEPQRAHSKKNMSKEAKFTWAAIGVTLLLLFGGHKFLENHYSPHKVLAGFEETIDKGNLDGARDLIDFTAVNQQVSDKDLKSYLQFLRENEGDVTKGLNESFSSITQGSVSESVFSGNGNELLRVMKDTKKKWGLYEQYKIEAVPFQLTVSANLPDVEVEYRGTKSKLKEALEISNILPGEQVIKGSYNGEYSEITQEAGVDFQGASNNMVDVFLEFEGDYVFIYSNEYDSTLFVNGKSTGEKIGSYYELGPLPVDGSIVLHAEYQGENGVITTAEAKVMNTDDVFLEFKEEEFNPVVVTAVPEDNASSIEEFMIEYINTSVDAMNEGDFSIVKHLLHPDGKSFPESKDYIDYVVSKGIKEDVLSIDMIDFEEIKEGYSVTMIEEYDIHYSDGTTNNKSFKSTYLVKEHDSQLKVWSLESTQEL</sequence>
<evidence type="ECO:0000259" key="10">
    <source>
        <dbReference type="Pfam" id="PF22820"/>
    </source>
</evidence>
<comment type="caution">
    <text evidence="11">The sequence shown here is derived from an EMBL/GenBank/DDBJ whole genome shotgun (WGS) entry which is preliminary data.</text>
</comment>
<organism evidence="11 12">
    <name type="scientific">Rossellomorea aquimaris</name>
    <dbReference type="NCBI Taxonomy" id="189382"/>
    <lineage>
        <taxon>Bacteria</taxon>
        <taxon>Bacillati</taxon>
        <taxon>Bacillota</taxon>
        <taxon>Bacilli</taxon>
        <taxon>Bacillales</taxon>
        <taxon>Bacillaceae</taxon>
        <taxon>Rossellomorea</taxon>
    </lineage>
</organism>
<name>A0A5D4TLX5_9BACI</name>
<dbReference type="InterPro" id="IPR054528">
    <property type="entry name" value="TcaA_5th"/>
</dbReference>
<keyword evidence="2" id="KW-1003">Cell membrane</keyword>
<gene>
    <name evidence="11" type="ORF">FZC80_16530</name>
</gene>
<dbReference type="Pfam" id="PF22819">
    <property type="entry name" value="TcaA_5th"/>
    <property type="match status" value="1"/>
</dbReference>
<keyword evidence="5" id="KW-0472">Membrane</keyword>
<dbReference type="Pfam" id="PF22813">
    <property type="entry name" value="TcaA_2nd"/>
    <property type="match status" value="1"/>
</dbReference>
<evidence type="ECO:0000259" key="7">
    <source>
        <dbReference type="Pfam" id="PF13240"/>
    </source>
</evidence>
<reference evidence="11 12" key="1">
    <citation type="submission" date="2019-08" db="EMBL/GenBank/DDBJ databases">
        <title>Bacillus genomes from the desert of Cuatro Cienegas, Coahuila.</title>
        <authorList>
            <person name="Olmedo-Alvarez G."/>
        </authorList>
    </citation>
    <scope>NUCLEOTIDE SEQUENCE [LARGE SCALE GENOMIC DNA]</scope>
    <source>
        <strain evidence="11 12">CH451a_14T</strain>
    </source>
</reference>